<sequence>MALITSHHPIPACNHARSSCHPPGNELPGHRVRLANGFVGGRGVARACLVGLFQHIPQAATSDASFASVAEQYAGHNSLVTKLLLPCCECSSVFRSWHSTSLTARSPKERAGQSAICLPHSNPAVIHIDRPASYNTERVN</sequence>
<dbReference type="AlphaFoldDB" id="A0A080WUD5"/>
<gene>
    <name evidence="1" type="ORF">TERG_12177</name>
</gene>
<accession>A0A080WUD5</accession>
<organism evidence="1 2">
    <name type="scientific">Trichophyton rubrum (strain ATCC MYA-4607 / CBS 118892)</name>
    <name type="common">Athlete's foot fungus</name>
    <dbReference type="NCBI Taxonomy" id="559305"/>
    <lineage>
        <taxon>Eukaryota</taxon>
        <taxon>Fungi</taxon>
        <taxon>Dikarya</taxon>
        <taxon>Ascomycota</taxon>
        <taxon>Pezizomycotina</taxon>
        <taxon>Eurotiomycetes</taxon>
        <taxon>Eurotiomycetidae</taxon>
        <taxon>Onygenales</taxon>
        <taxon>Arthrodermataceae</taxon>
        <taxon>Trichophyton</taxon>
    </lineage>
</organism>
<protein>
    <submittedName>
        <fullName evidence="1">Uncharacterized protein</fullName>
    </submittedName>
</protein>
<keyword evidence="2" id="KW-1185">Reference proteome</keyword>
<evidence type="ECO:0000313" key="2">
    <source>
        <dbReference type="Proteomes" id="UP000008864"/>
    </source>
</evidence>
<dbReference type="EMBL" id="GG700651">
    <property type="protein sequence ID" value="KFL61708.1"/>
    <property type="molecule type" value="Genomic_DNA"/>
</dbReference>
<dbReference type="HOGENOM" id="CLU_1836557_0_0_1"/>
<dbReference type="RefSeq" id="XP_047606386.1">
    <property type="nucleotide sequence ID" value="XM_047751174.1"/>
</dbReference>
<proteinExistence type="predicted"/>
<name>A0A080WUD5_TRIRC</name>
<evidence type="ECO:0000313" key="1">
    <source>
        <dbReference type="EMBL" id="KFL61708.1"/>
    </source>
</evidence>
<reference evidence="2" key="1">
    <citation type="journal article" date="2012" name="MBio">
        <title>Comparative genome analysis of Trichophyton rubrum and related dermatophytes reveals candidate genes involved in infection.</title>
        <authorList>
            <person name="Martinez D.A."/>
            <person name="Oliver B.G."/>
            <person name="Graeser Y."/>
            <person name="Goldberg J.M."/>
            <person name="Li W."/>
            <person name="Martinez-Rossi N.M."/>
            <person name="Monod M."/>
            <person name="Shelest E."/>
            <person name="Barton R.C."/>
            <person name="Birch E."/>
            <person name="Brakhage A.A."/>
            <person name="Chen Z."/>
            <person name="Gurr S.J."/>
            <person name="Heiman D."/>
            <person name="Heitman J."/>
            <person name="Kosti I."/>
            <person name="Rossi A."/>
            <person name="Saif S."/>
            <person name="Samalova M."/>
            <person name="Saunders C.W."/>
            <person name="Shea T."/>
            <person name="Summerbell R.C."/>
            <person name="Xu J."/>
            <person name="Young S."/>
            <person name="Zeng Q."/>
            <person name="Birren B.W."/>
            <person name="Cuomo C.A."/>
            <person name="White T.C."/>
        </authorList>
    </citation>
    <scope>NUCLEOTIDE SEQUENCE [LARGE SCALE GENOMIC DNA]</scope>
    <source>
        <strain evidence="2">ATCC MYA-4607 / CBS 118892</strain>
    </source>
</reference>
<dbReference type="InParanoid" id="A0A080WUD5"/>
<dbReference type="VEuPathDB" id="FungiDB:TERG_12177"/>
<dbReference type="GeneID" id="71777440"/>
<dbReference type="Proteomes" id="UP000008864">
    <property type="component" value="Unassembled WGS sequence"/>
</dbReference>